<dbReference type="Gene3D" id="3.90.75.10">
    <property type="entry name" value="Homing Intron 3 (I-ppo) Encoded Endonuclease, Chain A"/>
    <property type="match status" value="1"/>
</dbReference>
<dbReference type="InterPro" id="IPR008704">
    <property type="entry name" value="Endonuclease_Zinc-binding_loop"/>
</dbReference>
<dbReference type="AlphaFoldDB" id="A0A6A5X3P5"/>
<feature type="region of interest" description="Disordered" evidence="1">
    <location>
        <begin position="145"/>
        <end position="175"/>
    </location>
</feature>
<dbReference type="SUPFAM" id="SSF54060">
    <property type="entry name" value="His-Me finger endonucleases"/>
    <property type="match status" value="1"/>
</dbReference>
<protein>
    <recommendedName>
        <fullName evidence="2">Zinc-binding loop region of homing endonuclease domain-containing protein</fullName>
    </recommendedName>
</protein>
<dbReference type="InterPro" id="IPR044930">
    <property type="entry name" value="Homing_endonuclease_His-Me"/>
</dbReference>
<feature type="compositionally biased region" description="Basic and acidic residues" evidence="1">
    <location>
        <begin position="148"/>
        <end position="157"/>
    </location>
</feature>
<dbReference type="InterPro" id="IPR044925">
    <property type="entry name" value="His-Me_finger_sf"/>
</dbReference>
<gene>
    <name evidence="3" type="ORF">P154DRAFT_120907</name>
</gene>
<evidence type="ECO:0000313" key="4">
    <source>
        <dbReference type="Proteomes" id="UP000799779"/>
    </source>
</evidence>
<dbReference type="GO" id="GO:0004519">
    <property type="term" value="F:endonuclease activity"/>
    <property type="evidence" value="ECO:0007669"/>
    <property type="project" value="InterPro"/>
</dbReference>
<feature type="domain" description="Zinc-binding loop region of homing endonuclease" evidence="2">
    <location>
        <begin position="382"/>
        <end position="434"/>
    </location>
</feature>
<name>A0A6A5X3P5_9PLEO</name>
<evidence type="ECO:0000256" key="1">
    <source>
        <dbReference type="SAM" id="MobiDB-lite"/>
    </source>
</evidence>
<dbReference type="Proteomes" id="UP000799779">
    <property type="component" value="Unassembled WGS sequence"/>
</dbReference>
<accession>A0A6A5X3P5</accession>
<keyword evidence="4" id="KW-1185">Reference proteome</keyword>
<dbReference type="EMBL" id="ML977557">
    <property type="protein sequence ID" value="KAF2007542.1"/>
    <property type="molecule type" value="Genomic_DNA"/>
</dbReference>
<dbReference type="OrthoDB" id="5386048at2759"/>
<reference evidence="3" key="1">
    <citation type="journal article" date="2020" name="Stud. Mycol.">
        <title>101 Dothideomycetes genomes: a test case for predicting lifestyles and emergence of pathogens.</title>
        <authorList>
            <person name="Haridas S."/>
            <person name="Albert R."/>
            <person name="Binder M."/>
            <person name="Bloem J."/>
            <person name="Labutti K."/>
            <person name="Salamov A."/>
            <person name="Andreopoulos B."/>
            <person name="Baker S."/>
            <person name="Barry K."/>
            <person name="Bills G."/>
            <person name="Bluhm B."/>
            <person name="Cannon C."/>
            <person name="Castanera R."/>
            <person name="Culley D."/>
            <person name="Daum C."/>
            <person name="Ezra D."/>
            <person name="Gonzalez J."/>
            <person name="Henrissat B."/>
            <person name="Kuo A."/>
            <person name="Liang C."/>
            <person name="Lipzen A."/>
            <person name="Lutzoni F."/>
            <person name="Magnuson J."/>
            <person name="Mondo S."/>
            <person name="Nolan M."/>
            <person name="Ohm R."/>
            <person name="Pangilinan J."/>
            <person name="Park H.-J."/>
            <person name="Ramirez L."/>
            <person name="Alfaro M."/>
            <person name="Sun H."/>
            <person name="Tritt A."/>
            <person name="Yoshinaga Y."/>
            <person name="Zwiers L.-H."/>
            <person name="Turgeon B."/>
            <person name="Goodwin S."/>
            <person name="Spatafora J."/>
            <person name="Crous P."/>
            <person name="Grigoriev I."/>
        </authorList>
    </citation>
    <scope>NUCLEOTIDE SEQUENCE</scope>
    <source>
        <strain evidence="3">CBS 123094</strain>
    </source>
</reference>
<evidence type="ECO:0000259" key="2">
    <source>
        <dbReference type="Pfam" id="PF05551"/>
    </source>
</evidence>
<organism evidence="3 4">
    <name type="scientific">Amniculicola lignicola CBS 123094</name>
    <dbReference type="NCBI Taxonomy" id="1392246"/>
    <lineage>
        <taxon>Eukaryota</taxon>
        <taxon>Fungi</taxon>
        <taxon>Dikarya</taxon>
        <taxon>Ascomycota</taxon>
        <taxon>Pezizomycotina</taxon>
        <taxon>Dothideomycetes</taxon>
        <taxon>Pleosporomycetidae</taxon>
        <taxon>Pleosporales</taxon>
        <taxon>Amniculicolaceae</taxon>
        <taxon>Amniculicola</taxon>
    </lineage>
</organism>
<feature type="compositionally biased region" description="Acidic residues" evidence="1">
    <location>
        <begin position="158"/>
        <end position="175"/>
    </location>
</feature>
<dbReference type="Pfam" id="PF05551">
    <property type="entry name" value="zf-His_Me_endon"/>
    <property type="match status" value="1"/>
</dbReference>
<proteinExistence type="predicted"/>
<sequence>MLKSSHERFLNLTRQILSRKGNMSDWATPIGAKRKTIYDVDEEDHQEPPKKQKLQSEIVVIDDDEKGARPLVGDGSRNNPFMFGWWSTGDIINQEDDGKMFTVVEGDDSDIEVIERRQRPGFRPATPIMDLGDFFDVFKENTPTAQEQDLHGEKGDGQEDADVDDGNINDDDDDDDQSVIFEFEIIKPPGIGNTPWIVSVKEEDAEDDVPELTCSQTTEASNALRSPSPLLDQDTLNNSRFMQAEDDPLQTEDGVSRLPSIGERMVPKRFQVTMNDIPTDRPLTVIEKKEIFFNGLWMQQREALQTTVDRYLSHVEGDLEEEECWLYKGPRLPQLQKRSITLNIGIRCNGKRQKISLNFGFVSMLLKDLLTEEQKLGIIQESWHCSHLCGNWTCMNVRHLTAEAGKININRNPCFRNLYGSCEHFPKCRKELKKPDHELFPDYLNKDWEGIF</sequence>
<evidence type="ECO:0000313" key="3">
    <source>
        <dbReference type="EMBL" id="KAF2007542.1"/>
    </source>
</evidence>